<keyword evidence="17" id="KW-1185">Reference proteome</keyword>
<proteinExistence type="inferred from homology"/>
<name>A0ABQ3DWQ5_9HYPH</name>
<evidence type="ECO:0000256" key="9">
    <source>
        <dbReference type="ARBA" id="ARBA00022781"/>
    </source>
</evidence>
<evidence type="ECO:0000256" key="3">
    <source>
        <dbReference type="ARBA" id="ARBA00022448"/>
    </source>
</evidence>
<evidence type="ECO:0000256" key="2">
    <source>
        <dbReference type="ARBA" id="ARBA00008038"/>
    </source>
</evidence>
<comment type="subcellular location">
    <subcellularLocation>
        <location evidence="1">Cell inner membrane</location>
        <topology evidence="1">Multi-pass membrane protein</topology>
    </subcellularLocation>
</comment>
<evidence type="ECO:0000313" key="16">
    <source>
        <dbReference type="EMBL" id="GHB18659.1"/>
    </source>
</evidence>
<keyword evidence="12 13" id="KW-0472">Membrane</keyword>
<keyword evidence="16" id="KW-0966">Cell projection</keyword>
<keyword evidence="11" id="KW-0406">Ion transport</keyword>
<evidence type="ECO:0000259" key="14">
    <source>
        <dbReference type="Pfam" id="PF01618"/>
    </source>
</evidence>
<evidence type="ECO:0000256" key="5">
    <source>
        <dbReference type="ARBA" id="ARBA00022500"/>
    </source>
</evidence>
<keyword evidence="4" id="KW-1003">Cell membrane</keyword>
<evidence type="ECO:0000256" key="12">
    <source>
        <dbReference type="ARBA" id="ARBA00023136"/>
    </source>
</evidence>
<keyword evidence="3" id="KW-0813">Transport</keyword>
<keyword evidence="5" id="KW-0145">Chemotaxis</keyword>
<evidence type="ECO:0000256" key="1">
    <source>
        <dbReference type="ARBA" id="ARBA00004429"/>
    </source>
</evidence>
<dbReference type="PANTHER" id="PTHR30433:SF4">
    <property type="entry name" value="MOTILITY PROTEIN A"/>
    <property type="match status" value="1"/>
</dbReference>
<keyword evidence="6" id="KW-0997">Cell inner membrane</keyword>
<dbReference type="EMBL" id="BMXE01000001">
    <property type="protein sequence ID" value="GHB18659.1"/>
    <property type="molecule type" value="Genomic_DNA"/>
</dbReference>
<keyword evidence="16" id="KW-0969">Cilium</keyword>
<feature type="domain" description="MotA/TolQ/ExbB proton channel" evidence="14">
    <location>
        <begin position="144"/>
        <end position="241"/>
    </location>
</feature>
<dbReference type="PROSITE" id="PS01307">
    <property type="entry name" value="MOTA"/>
    <property type="match status" value="1"/>
</dbReference>
<evidence type="ECO:0000256" key="7">
    <source>
        <dbReference type="ARBA" id="ARBA00022692"/>
    </source>
</evidence>
<dbReference type="Pfam" id="PF01618">
    <property type="entry name" value="MotA_ExbB"/>
    <property type="match status" value="1"/>
</dbReference>
<accession>A0ABQ3DWQ5</accession>
<keyword evidence="16" id="KW-0282">Flagellum</keyword>
<dbReference type="InterPro" id="IPR046786">
    <property type="entry name" value="MotA_N"/>
</dbReference>
<dbReference type="InterPro" id="IPR047055">
    <property type="entry name" value="MotA-like"/>
</dbReference>
<dbReference type="NCBIfam" id="TIGR03818">
    <property type="entry name" value="MotA1"/>
    <property type="match status" value="1"/>
</dbReference>
<feature type="transmembrane region" description="Helical" evidence="13">
    <location>
        <begin position="12"/>
        <end position="34"/>
    </location>
</feature>
<feature type="transmembrane region" description="Helical" evidence="13">
    <location>
        <begin position="40"/>
        <end position="60"/>
    </location>
</feature>
<comment type="similarity">
    <text evidence="2">Belongs to the MotA family.</text>
</comment>
<feature type="transmembrane region" description="Helical" evidence="13">
    <location>
        <begin position="206"/>
        <end position="234"/>
    </location>
</feature>
<evidence type="ECO:0000259" key="15">
    <source>
        <dbReference type="Pfam" id="PF20560"/>
    </source>
</evidence>
<evidence type="ECO:0000256" key="4">
    <source>
        <dbReference type="ARBA" id="ARBA00022475"/>
    </source>
</evidence>
<organism evidence="16 17">
    <name type="scientific">Pseudovibrio japonicus</name>
    <dbReference type="NCBI Taxonomy" id="366534"/>
    <lineage>
        <taxon>Bacteria</taxon>
        <taxon>Pseudomonadati</taxon>
        <taxon>Pseudomonadota</taxon>
        <taxon>Alphaproteobacteria</taxon>
        <taxon>Hyphomicrobiales</taxon>
        <taxon>Stappiaceae</taxon>
        <taxon>Pseudovibrio</taxon>
    </lineage>
</organism>
<evidence type="ECO:0000313" key="17">
    <source>
        <dbReference type="Proteomes" id="UP000637980"/>
    </source>
</evidence>
<reference evidence="17" key="1">
    <citation type="journal article" date="2019" name="Int. J. Syst. Evol. Microbiol.">
        <title>The Global Catalogue of Microorganisms (GCM) 10K type strain sequencing project: providing services to taxonomists for standard genome sequencing and annotation.</title>
        <authorList>
            <consortium name="The Broad Institute Genomics Platform"/>
            <consortium name="The Broad Institute Genome Sequencing Center for Infectious Disease"/>
            <person name="Wu L."/>
            <person name="Ma J."/>
        </authorList>
    </citation>
    <scope>NUCLEOTIDE SEQUENCE [LARGE SCALE GENOMIC DNA]</scope>
    <source>
        <strain evidence="17">KCTC 12861</strain>
    </source>
</reference>
<sequence>MSNKCVERKLNILVGLVIVIGSIIGGYVAMGGYMKVLWQPFELLIVGGAAFGTFVVANTFKTIKDTGRGIQEALLNAKPTKRDHLDTLSVLYGLMRTLRAKGRNDVEQIIDRPEEAELFQRFPRVLANVSLTSFICDYFRLIIIGNVRPHEIEALMDEELHTLGREEMKPYQALSIVAETLPALGIVAAVLGIIKAMGAIDQEPEILGNLIGAALVGTFLGIFLSYGIVSPIAVKIKAVREQRYRLYIEVKQTLLAFMNGAAPQIALEHGRKTIGADDRPTIDEVEVETMTAGPAVAAAAAEGEA</sequence>
<gene>
    <name evidence="16" type="ORF">GCM10007094_03040</name>
</gene>
<dbReference type="Pfam" id="PF20560">
    <property type="entry name" value="MotA_N"/>
    <property type="match status" value="1"/>
</dbReference>
<protein>
    <submittedName>
        <fullName evidence="16">Flagellar motor protein MotA</fullName>
    </submittedName>
</protein>
<evidence type="ECO:0000256" key="10">
    <source>
        <dbReference type="ARBA" id="ARBA00022989"/>
    </source>
</evidence>
<evidence type="ECO:0000256" key="11">
    <source>
        <dbReference type="ARBA" id="ARBA00023065"/>
    </source>
</evidence>
<keyword evidence="10 13" id="KW-1133">Transmembrane helix</keyword>
<dbReference type="InterPro" id="IPR000540">
    <property type="entry name" value="Flag_MotA_CS"/>
</dbReference>
<evidence type="ECO:0000256" key="6">
    <source>
        <dbReference type="ARBA" id="ARBA00022519"/>
    </source>
</evidence>
<feature type="transmembrane region" description="Helical" evidence="13">
    <location>
        <begin position="173"/>
        <end position="194"/>
    </location>
</feature>
<dbReference type="Proteomes" id="UP000637980">
    <property type="component" value="Unassembled WGS sequence"/>
</dbReference>
<evidence type="ECO:0000256" key="8">
    <source>
        <dbReference type="ARBA" id="ARBA00022779"/>
    </source>
</evidence>
<comment type="caution">
    <text evidence="16">The sequence shown here is derived from an EMBL/GenBank/DDBJ whole genome shotgun (WGS) entry which is preliminary data.</text>
</comment>
<dbReference type="InterPro" id="IPR022522">
    <property type="entry name" value="Flagellar_motor_stator_MotA"/>
</dbReference>
<evidence type="ECO:0000256" key="13">
    <source>
        <dbReference type="SAM" id="Phobius"/>
    </source>
</evidence>
<keyword evidence="7 13" id="KW-0812">Transmembrane</keyword>
<feature type="domain" description="Motility protein A N-terminal" evidence="15">
    <location>
        <begin position="13"/>
        <end position="102"/>
    </location>
</feature>
<dbReference type="PANTHER" id="PTHR30433">
    <property type="entry name" value="CHEMOTAXIS PROTEIN MOTA"/>
    <property type="match status" value="1"/>
</dbReference>
<keyword evidence="9" id="KW-0375">Hydrogen ion transport</keyword>
<keyword evidence="8" id="KW-0283">Flagellar rotation</keyword>
<dbReference type="InterPro" id="IPR002898">
    <property type="entry name" value="MotA_ExbB_proton_chnl"/>
</dbReference>